<proteinExistence type="predicted"/>
<evidence type="ECO:0000313" key="4">
    <source>
        <dbReference type="Proteomes" id="UP000270021"/>
    </source>
</evidence>
<dbReference type="RefSeq" id="WP_126039867.1">
    <property type="nucleotide sequence ID" value="NZ_CP034438.1"/>
</dbReference>
<protein>
    <submittedName>
        <fullName evidence="3">Arsenate reductase ArsC</fullName>
    </submittedName>
</protein>
<dbReference type="GO" id="GO:0046685">
    <property type="term" value="P:response to arsenic-containing substance"/>
    <property type="evidence" value="ECO:0007669"/>
    <property type="project" value="UniProtKB-KW"/>
</dbReference>
<dbReference type="Pfam" id="PF01451">
    <property type="entry name" value="LMWPc"/>
    <property type="match status" value="1"/>
</dbReference>
<dbReference type="OrthoDB" id="9799372at2"/>
<dbReference type="SUPFAM" id="SSF52788">
    <property type="entry name" value="Phosphotyrosine protein phosphatases I"/>
    <property type="match status" value="1"/>
</dbReference>
<evidence type="ECO:0000259" key="2">
    <source>
        <dbReference type="SMART" id="SM00226"/>
    </source>
</evidence>
<dbReference type="KEGG" id="fsl:EJO69_04980"/>
<organism evidence="3 4">
    <name type="scientific">Flaviflexus salsibiostraticola</name>
    <dbReference type="NCBI Taxonomy" id="1282737"/>
    <lineage>
        <taxon>Bacteria</taxon>
        <taxon>Bacillati</taxon>
        <taxon>Actinomycetota</taxon>
        <taxon>Actinomycetes</taxon>
        <taxon>Actinomycetales</taxon>
        <taxon>Actinomycetaceae</taxon>
        <taxon>Flaviflexus</taxon>
    </lineage>
</organism>
<dbReference type="InterPro" id="IPR023485">
    <property type="entry name" value="Ptyr_pPase"/>
</dbReference>
<reference evidence="3 4" key="1">
    <citation type="submission" date="2018-12" db="EMBL/GenBank/DDBJ databases">
        <title>Complete genome sequence of Flaviflexus salsibiostraticola KCTC 33148.</title>
        <authorList>
            <person name="Bae J.-W."/>
        </authorList>
    </citation>
    <scope>NUCLEOTIDE SEQUENCE [LARGE SCALE GENOMIC DNA]</scope>
    <source>
        <strain evidence="3 4">KCTC 33148</strain>
    </source>
</reference>
<sequence length="204" mass="22588">MTEERPGFVTGIIDDLTYVYSDSFSPQEVQETVIGVWNRAKDAPIALHLPVLIRSRSRELLIARAQAEGRIPKRIPEILFICVRNEGRSQLAAALAEHLSGHRVHVRSAGTHPTGEVSPITVQALAERGISLDAPYPKPVHTSVVDAADVVVTMGVRQDEAAFPGKRYEHWDVPDPAGQPIEAVRDIRDDLQARVTRLLREILD</sequence>
<dbReference type="SMART" id="SM00226">
    <property type="entry name" value="LMWPc"/>
    <property type="match status" value="1"/>
</dbReference>
<accession>A0A3S8Z8E5</accession>
<dbReference type="AlphaFoldDB" id="A0A3S8Z8E5"/>
<dbReference type="InterPro" id="IPR036196">
    <property type="entry name" value="Ptyr_pPase_sf"/>
</dbReference>
<dbReference type="PANTHER" id="PTHR43428">
    <property type="entry name" value="ARSENATE REDUCTASE"/>
    <property type="match status" value="1"/>
</dbReference>
<evidence type="ECO:0000313" key="3">
    <source>
        <dbReference type="EMBL" id="AZN29733.1"/>
    </source>
</evidence>
<gene>
    <name evidence="3" type="ORF">EJO69_04980</name>
</gene>
<dbReference type="Gene3D" id="1.10.8.1060">
    <property type="entry name" value="Corynebacterium glutamicum thioredoxin-dependent arsenate reductase, N-terminal domain"/>
    <property type="match status" value="1"/>
</dbReference>
<dbReference type="EMBL" id="CP034438">
    <property type="protein sequence ID" value="AZN29733.1"/>
    <property type="molecule type" value="Genomic_DNA"/>
</dbReference>
<evidence type="ECO:0000256" key="1">
    <source>
        <dbReference type="ARBA" id="ARBA00022849"/>
    </source>
</evidence>
<keyword evidence="1" id="KW-0059">Arsenical resistance</keyword>
<feature type="domain" description="Phosphotyrosine protein phosphatase I" evidence="2">
    <location>
        <begin position="76"/>
        <end position="201"/>
    </location>
</feature>
<dbReference type="PANTHER" id="PTHR43428:SF1">
    <property type="entry name" value="ARSENATE REDUCTASE"/>
    <property type="match status" value="1"/>
</dbReference>
<keyword evidence="4" id="KW-1185">Reference proteome</keyword>
<dbReference type="Gene3D" id="3.40.50.2300">
    <property type="match status" value="1"/>
</dbReference>
<dbReference type="Proteomes" id="UP000270021">
    <property type="component" value="Chromosome"/>
</dbReference>
<name>A0A3S8Z8E5_9ACTO</name>